<dbReference type="GO" id="GO:0005634">
    <property type="term" value="C:nucleus"/>
    <property type="evidence" value="ECO:0007669"/>
    <property type="project" value="UniProtKB-SubCell"/>
</dbReference>
<feature type="domain" description="Zn(2)-C6 fungal-type" evidence="4">
    <location>
        <begin position="15"/>
        <end position="43"/>
    </location>
</feature>
<evidence type="ECO:0000313" key="5">
    <source>
        <dbReference type="EMBL" id="KAJ4245542.1"/>
    </source>
</evidence>
<dbReference type="Proteomes" id="UP001152049">
    <property type="component" value="Unassembled WGS sequence"/>
</dbReference>
<organism evidence="5 6">
    <name type="scientific">Fusarium torreyae</name>
    <dbReference type="NCBI Taxonomy" id="1237075"/>
    <lineage>
        <taxon>Eukaryota</taxon>
        <taxon>Fungi</taxon>
        <taxon>Dikarya</taxon>
        <taxon>Ascomycota</taxon>
        <taxon>Pezizomycotina</taxon>
        <taxon>Sordariomycetes</taxon>
        <taxon>Hypocreomycetidae</taxon>
        <taxon>Hypocreales</taxon>
        <taxon>Nectriaceae</taxon>
        <taxon>Fusarium</taxon>
    </lineage>
</organism>
<dbReference type="PANTHER" id="PTHR37534">
    <property type="entry name" value="TRANSCRIPTIONAL ACTIVATOR PROTEIN UGA3"/>
    <property type="match status" value="1"/>
</dbReference>
<dbReference type="InterPro" id="IPR036864">
    <property type="entry name" value="Zn2-C6_fun-type_DNA-bd_sf"/>
</dbReference>
<comment type="subcellular location">
    <subcellularLocation>
        <location evidence="1">Nucleus</location>
    </subcellularLocation>
</comment>
<evidence type="ECO:0000259" key="4">
    <source>
        <dbReference type="PROSITE" id="PS50048"/>
    </source>
</evidence>
<evidence type="ECO:0000256" key="3">
    <source>
        <dbReference type="SAM" id="MobiDB-lite"/>
    </source>
</evidence>
<feature type="region of interest" description="Disordered" evidence="3">
    <location>
        <begin position="61"/>
        <end position="86"/>
    </location>
</feature>
<dbReference type="SUPFAM" id="SSF57701">
    <property type="entry name" value="Zn2/Cys6 DNA-binding domain"/>
    <property type="match status" value="1"/>
</dbReference>
<proteinExistence type="predicted"/>
<dbReference type="Gene3D" id="4.10.240.10">
    <property type="entry name" value="Zn(2)-C6 fungal-type DNA-binding domain"/>
    <property type="match status" value="1"/>
</dbReference>
<keyword evidence="2" id="KW-0539">Nucleus</keyword>
<sequence length="654" mass="73036">MSTLYRPTHSKSRNGCTRCKAKRLRCDQRKPGCKRCEESGTQCPGYVLNLRWSAKNQLQQKSVSSIPSQKPSTGRTAETTSATVGDTAAISESSDLSSLLLFPGVHDYDPLPFSTLLDPSYYPVFSGDIALPQWPFPGLGSSVDSAGLEKTNAWGGTFSEMPMSSQTSENPSIGEDWLYMETHHACNDLDMADSNGVLRQDTSQAIDTPLALPQELNNLPTALSDFFIKEVIPLYCAWDSQVNPMRVVAEKAWQSSKILFHTMQSMAAACLTSVLPELSATAIQERLLALRCLDETSSSSVDYPEARMLATVLLCHTASWHDPGNLAKDRFQMTRKLVLDWASTATETDSKSMSKFFQTAVDYWGMLLSFFTDISTITDPTLESPIIGPREPADQLTLHPFVGISGQTVKTLTDVGNLVSQYRSRVSTVRFITEEDMDFFKDKIREARCLEKRLLAYKPVDTSKMQDTDDPRTPLTHLANIDDAYRCVGLLQIYRVFSDLLAERYNPWGTEEIFSARPPSKKPTKAEKDYWLTSLALYTLGLLRDIPFESRSRSIQPLILVAISNELRRVPQDVASLSVVDQQARELGQTAIELAQARNFIKSRLSAYADVLPLRKVGNILELVTSIWNSLDEGEADVYWLDICTRKQLHTLIG</sequence>
<dbReference type="GO" id="GO:0008270">
    <property type="term" value="F:zinc ion binding"/>
    <property type="evidence" value="ECO:0007669"/>
    <property type="project" value="InterPro"/>
</dbReference>
<dbReference type="PANTHER" id="PTHR37534:SF11">
    <property type="entry name" value="ZN(II)2CYS6 TRANSCRIPTION FACTOR (EUROFUNG)"/>
    <property type="match status" value="1"/>
</dbReference>
<dbReference type="AlphaFoldDB" id="A0A9W8RJN0"/>
<dbReference type="SMART" id="SM00066">
    <property type="entry name" value="GAL4"/>
    <property type="match status" value="1"/>
</dbReference>
<feature type="compositionally biased region" description="Polar residues" evidence="3">
    <location>
        <begin position="61"/>
        <end position="84"/>
    </location>
</feature>
<protein>
    <recommendedName>
        <fullName evidence="4">Zn(2)-C6 fungal-type domain-containing protein</fullName>
    </recommendedName>
</protein>
<dbReference type="GO" id="GO:0045944">
    <property type="term" value="P:positive regulation of transcription by RNA polymerase II"/>
    <property type="evidence" value="ECO:0007669"/>
    <property type="project" value="TreeGrafter"/>
</dbReference>
<keyword evidence="6" id="KW-1185">Reference proteome</keyword>
<dbReference type="PROSITE" id="PS50048">
    <property type="entry name" value="ZN2_CY6_FUNGAL_2"/>
    <property type="match status" value="1"/>
</dbReference>
<dbReference type="InterPro" id="IPR001138">
    <property type="entry name" value="Zn2Cys6_DnaBD"/>
</dbReference>
<dbReference type="Pfam" id="PF00172">
    <property type="entry name" value="Zn_clus"/>
    <property type="match status" value="1"/>
</dbReference>
<comment type="caution">
    <text evidence="5">The sequence shown here is derived from an EMBL/GenBank/DDBJ whole genome shotgun (WGS) entry which is preliminary data.</text>
</comment>
<name>A0A9W8RJN0_9HYPO</name>
<reference evidence="5" key="1">
    <citation type="submission" date="2022-09" db="EMBL/GenBank/DDBJ databases">
        <title>Fusarium specimens isolated from Avocado Roots.</title>
        <authorList>
            <person name="Stajich J."/>
            <person name="Roper C."/>
            <person name="Heimlech-Rivalta G."/>
        </authorList>
    </citation>
    <scope>NUCLEOTIDE SEQUENCE</scope>
    <source>
        <strain evidence="5">CF00136</strain>
    </source>
</reference>
<dbReference type="InterPro" id="IPR021858">
    <property type="entry name" value="Fun_TF"/>
</dbReference>
<dbReference type="GO" id="GO:0000981">
    <property type="term" value="F:DNA-binding transcription factor activity, RNA polymerase II-specific"/>
    <property type="evidence" value="ECO:0007669"/>
    <property type="project" value="InterPro"/>
</dbReference>
<dbReference type="PROSITE" id="PS00463">
    <property type="entry name" value="ZN2_CY6_FUNGAL_1"/>
    <property type="match status" value="1"/>
</dbReference>
<dbReference type="EMBL" id="JAOQAZ010000046">
    <property type="protein sequence ID" value="KAJ4245542.1"/>
    <property type="molecule type" value="Genomic_DNA"/>
</dbReference>
<evidence type="ECO:0000256" key="1">
    <source>
        <dbReference type="ARBA" id="ARBA00004123"/>
    </source>
</evidence>
<gene>
    <name evidence="5" type="ORF">NW762_014051</name>
</gene>
<dbReference type="GO" id="GO:0000976">
    <property type="term" value="F:transcription cis-regulatory region binding"/>
    <property type="evidence" value="ECO:0007669"/>
    <property type="project" value="TreeGrafter"/>
</dbReference>
<dbReference type="CDD" id="cd00067">
    <property type="entry name" value="GAL4"/>
    <property type="match status" value="1"/>
</dbReference>
<evidence type="ECO:0000256" key="2">
    <source>
        <dbReference type="ARBA" id="ARBA00023242"/>
    </source>
</evidence>
<dbReference type="Pfam" id="PF11951">
    <property type="entry name" value="Fungal_trans_2"/>
    <property type="match status" value="1"/>
</dbReference>
<evidence type="ECO:0000313" key="6">
    <source>
        <dbReference type="Proteomes" id="UP001152049"/>
    </source>
</evidence>
<dbReference type="OrthoDB" id="4835445at2759"/>
<accession>A0A9W8RJN0</accession>